<dbReference type="InterPro" id="IPR012318">
    <property type="entry name" value="HTH_CRP"/>
</dbReference>
<keyword evidence="3" id="KW-0804">Transcription</keyword>
<name>A0A948T237_9FIRM</name>
<dbReference type="SUPFAM" id="SSF46785">
    <property type="entry name" value="Winged helix' DNA-binding domain"/>
    <property type="match status" value="1"/>
</dbReference>
<dbReference type="PROSITE" id="PS51063">
    <property type="entry name" value="HTH_CRP_2"/>
    <property type="match status" value="1"/>
</dbReference>
<dbReference type="GO" id="GO:0003677">
    <property type="term" value="F:DNA binding"/>
    <property type="evidence" value="ECO:0007669"/>
    <property type="project" value="UniProtKB-KW"/>
</dbReference>
<feature type="domain" description="HTH crp-type" evidence="5">
    <location>
        <begin position="158"/>
        <end position="226"/>
    </location>
</feature>
<evidence type="ECO:0000259" key="4">
    <source>
        <dbReference type="PROSITE" id="PS50042"/>
    </source>
</evidence>
<evidence type="ECO:0000256" key="1">
    <source>
        <dbReference type="ARBA" id="ARBA00023015"/>
    </source>
</evidence>
<dbReference type="PANTHER" id="PTHR24567:SF58">
    <property type="entry name" value="CYCLIC AMP-BINDING REGULATORY PROTEIN"/>
    <property type="match status" value="1"/>
</dbReference>
<dbReference type="Gene3D" id="2.60.120.10">
    <property type="entry name" value="Jelly Rolls"/>
    <property type="match status" value="1"/>
</dbReference>
<dbReference type="InterPro" id="IPR014710">
    <property type="entry name" value="RmlC-like_jellyroll"/>
</dbReference>
<evidence type="ECO:0000256" key="2">
    <source>
        <dbReference type="ARBA" id="ARBA00023125"/>
    </source>
</evidence>
<dbReference type="EMBL" id="JAHLFP010000031">
    <property type="protein sequence ID" value="MBU3806053.1"/>
    <property type="molecule type" value="Genomic_DNA"/>
</dbReference>
<dbReference type="InterPro" id="IPR018490">
    <property type="entry name" value="cNMP-bd_dom_sf"/>
</dbReference>
<dbReference type="PANTHER" id="PTHR24567">
    <property type="entry name" value="CRP FAMILY TRANSCRIPTIONAL REGULATORY PROTEIN"/>
    <property type="match status" value="1"/>
</dbReference>
<dbReference type="Pfam" id="PF00027">
    <property type="entry name" value="cNMP_binding"/>
    <property type="match status" value="1"/>
</dbReference>
<dbReference type="SMART" id="SM00100">
    <property type="entry name" value="cNMP"/>
    <property type="match status" value="1"/>
</dbReference>
<proteinExistence type="predicted"/>
<dbReference type="SUPFAM" id="SSF51206">
    <property type="entry name" value="cAMP-binding domain-like"/>
    <property type="match status" value="1"/>
</dbReference>
<keyword evidence="1" id="KW-0805">Transcription regulation</keyword>
<gene>
    <name evidence="6" type="ORF">H9882_04080</name>
</gene>
<dbReference type="InterPro" id="IPR050397">
    <property type="entry name" value="Env_Response_Regulators"/>
</dbReference>
<reference evidence="6" key="1">
    <citation type="journal article" date="2021" name="PeerJ">
        <title>Extensive microbial diversity within the chicken gut microbiome revealed by metagenomics and culture.</title>
        <authorList>
            <person name="Gilroy R."/>
            <person name="Ravi A."/>
            <person name="Getino M."/>
            <person name="Pursley I."/>
            <person name="Horton D.L."/>
            <person name="Alikhan N.F."/>
            <person name="Baker D."/>
            <person name="Gharbi K."/>
            <person name="Hall N."/>
            <person name="Watson M."/>
            <person name="Adriaenssens E.M."/>
            <person name="Foster-Nyarko E."/>
            <person name="Jarju S."/>
            <person name="Secka A."/>
            <person name="Antonio M."/>
            <person name="Oren A."/>
            <person name="Chaudhuri R.R."/>
            <person name="La Ragione R."/>
            <person name="Hildebrand F."/>
            <person name="Pallen M.J."/>
        </authorList>
    </citation>
    <scope>NUCLEOTIDE SEQUENCE</scope>
    <source>
        <strain evidence="6">B5_2728</strain>
    </source>
</reference>
<dbReference type="Pfam" id="PF13545">
    <property type="entry name" value="HTH_Crp_2"/>
    <property type="match status" value="1"/>
</dbReference>
<dbReference type="PROSITE" id="PS50042">
    <property type="entry name" value="CNMP_BINDING_3"/>
    <property type="match status" value="1"/>
</dbReference>
<evidence type="ECO:0000313" key="6">
    <source>
        <dbReference type="EMBL" id="MBU3806053.1"/>
    </source>
</evidence>
<dbReference type="GO" id="GO:0005829">
    <property type="term" value="C:cytosol"/>
    <property type="evidence" value="ECO:0007669"/>
    <property type="project" value="TreeGrafter"/>
</dbReference>
<dbReference type="GO" id="GO:0003700">
    <property type="term" value="F:DNA-binding transcription factor activity"/>
    <property type="evidence" value="ECO:0007669"/>
    <property type="project" value="TreeGrafter"/>
</dbReference>
<organism evidence="6 7">
    <name type="scientific">Candidatus Allofournierella pullistercoris</name>
    <dbReference type="NCBI Taxonomy" id="2838597"/>
    <lineage>
        <taxon>Bacteria</taxon>
        <taxon>Bacillati</taxon>
        <taxon>Bacillota</taxon>
        <taxon>Clostridia</taxon>
        <taxon>Eubacteriales</taxon>
        <taxon>Oscillospiraceae</taxon>
        <taxon>Allofournierella</taxon>
    </lineage>
</organism>
<dbReference type="InterPro" id="IPR036390">
    <property type="entry name" value="WH_DNA-bd_sf"/>
</dbReference>
<evidence type="ECO:0000313" key="7">
    <source>
        <dbReference type="Proteomes" id="UP000713596"/>
    </source>
</evidence>
<keyword evidence="2" id="KW-0238">DNA-binding</keyword>
<accession>A0A948T237</accession>
<comment type="caution">
    <text evidence="6">The sequence shown here is derived from an EMBL/GenBank/DDBJ whole genome shotgun (WGS) entry which is preliminary data.</text>
</comment>
<dbReference type="CDD" id="cd00038">
    <property type="entry name" value="CAP_ED"/>
    <property type="match status" value="1"/>
</dbReference>
<evidence type="ECO:0000256" key="3">
    <source>
        <dbReference type="ARBA" id="ARBA00023163"/>
    </source>
</evidence>
<dbReference type="AlphaFoldDB" id="A0A948T237"/>
<dbReference type="SMART" id="SM00419">
    <property type="entry name" value="HTH_CRP"/>
    <property type="match status" value="1"/>
</dbReference>
<feature type="domain" description="Cyclic nucleotide-binding" evidence="4">
    <location>
        <begin position="18"/>
        <end position="121"/>
    </location>
</feature>
<dbReference type="InterPro" id="IPR000595">
    <property type="entry name" value="cNMP-bd_dom"/>
</dbReference>
<sequence>MDTSALSPFTGLLLETSLFQGFSQSELEHILGCLTPSIRGFAKGEIIQMAGYPTRQIGILLAGQLQAMKTTPDGTKVSIATLQKGGIFGDVLSASGTKSPVTVLAVQPCRILFLSADKIMRPCPSGHGCHLKLLQNWVCTISEKYFSLNRRVDFLILKGMRTKLCTYLLEQSQQAGADTFTISLSRAALAEYLNCERSALCRELSRMRQEGLIETYKNSFKLLNKPQMEQHCQR</sequence>
<dbReference type="Proteomes" id="UP000713596">
    <property type="component" value="Unassembled WGS sequence"/>
</dbReference>
<evidence type="ECO:0000259" key="5">
    <source>
        <dbReference type="PROSITE" id="PS51063"/>
    </source>
</evidence>
<reference evidence="6" key="2">
    <citation type="submission" date="2021-04" db="EMBL/GenBank/DDBJ databases">
        <authorList>
            <person name="Gilroy R."/>
        </authorList>
    </citation>
    <scope>NUCLEOTIDE SEQUENCE</scope>
    <source>
        <strain evidence="6">B5_2728</strain>
    </source>
</reference>
<protein>
    <submittedName>
        <fullName evidence="6">Crp/Fnr family transcriptional regulator</fullName>
    </submittedName>
</protein>